<organism evidence="1 2">
    <name type="scientific">Scortum barcoo</name>
    <name type="common">barcoo grunter</name>
    <dbReference type="NCBI Taxonomy" id="214431"/>
    <lineage>
        <taxon>Eukaryota</taxon>
        <taxon>Metazoa</taxon>
        <taxon>Chordata</taxon>
        <taxon>Craniata</taxon>
        <taxon>Vertebrata</taxon>
        <taxon>Euteleostomi</taxon>
        <taxon>Actinopterygii</taxon>
        <taxon>Neopterygii</taxon>
        <taxon>Teleostei</taxon>
        <taxon>Neoteleostei</taxon>
        <taxon>Acanthomorphata</taxon>
        <taxon>Eupercaria</taxon>
        <taxon>Centrarchiformes</taxon>
        <taxon>Terapontoidei</taxon>
        <taxon>Terapontidae</taxon>
        <taxon>Scortum</taxon>
    </lineage>
</organism>
<proteinExistence type="predicted"/>
<comment type="caution">
    <text evidence="1">The sequence shown here is derived from an EMBL/GenBank/DDBJ whole genome shotgun (WGS) entry which is preliminary data.</text>
</comment>
<evidence type="ECO:0000313" key="1">
    <source>
        <dbReference type="EMBL" id="KAI3353834.1"/>
    </source>
</evidence>
<dbReference type="EMBL" id="CM041552">
    <property type="protein sequence ID" value="KAI3353834.1"/>
    <property type="molecule type" value="Genomic_DNA"/>
</dbReference>
<accession>A0ACB8VE78</accession>
<dbReference type="Proteomes" id="UP000831701">
    <property type="component" value="Chromosome 22"/>
</dbReference>
<evidence type="ECO:0000313" key="2">
    <source>
        <dbReference type="Proteomes" id="UP000831701"/>
    </source>
</evidence>
<name>A0ACB8VE78_9TELE</name>
<protein>
    <submittedName>
        <fullName evidence="1">Uncharacterized protein</fullName>
    </submittedName>
</protein>
<gene>
    <name evidence="1" type="ORF">L3Q82_005049</name>
</gene>
<keyword evidence="2" id="KW-1185">Reference proteome</keyword>
<sequence length="167" mass="18610">MKIAADRHRRPVPSYTPGQKVWLSTKDLPLHVHTCKLAPRWHQLCLELPGGSVCYGNTVCSREFTRVEVGVYVVERPKDVGGRGAAIRGSDTRGLNGARNKPEGEYRYEMNIESEITKFKCLSASLTAPPSPEMGSLMRARLIFTEPDRDGLWAKKCVSQKSQPVAK</sequence>
<reference evidence="1" key="1">
    <citation type="submission" date="2022-04" db="EMBL/GenBank/DDBJ databases">
        <title>Jade perch genome.</title>
        <authorList>
            <person name="Chao B."/>
        </authorList>
    </citation>
    <scope>NUCLEOTIDE SEQUENCE</scope>
    <source>
        <strain evidence="1">CB-2022</strain>
    </source>
</reference>